<evidence type="ECO:0000313" key="9">
    <source>
        <dbReference type="Proteomes" id="UP000245533"/>
    </source>
</evidence>
<dbReference type="OrthoDB" id="9770043at2"/>
<evidence type="ECO:0000259" key="7">
    <source>
        <dbReference type="PROSITE" id="PS51007"/>
    </source>
</evidence>
<dbReference type="AlphaFoldDB" id="A0A316TTN0"/>
<evidence type="ECO:0000256" key="4">
    <source>
        <dbReference type="ARBA" id="ARBA00022982"/>
    </source>
</evidence>
<dbReference type="SUPFAM" id="SSF46626">
    <property type="entry name" value="Cytochrome c"/>
    <property type="match status" value="1"/>
</dbReference>
<dbReference type="SUPFAM" id="SSF50952">
    <property type="entry name" value="Soluble quinoprotein glucose dehydrogenase"/>
    <property type="match status" value="1"/>
</dbReference>
<dbReference type="Pfam" id="PF00034">
    <property type="entry name" value="Cytochrom_C"/>
    <property type="match status" value="1"/>
</dbReference>
<keyword evidence="2 6" id="KW-0349">Heme</keyword>
<evidence type="ECO:0000256" key="5">
    <source>
        <dbReference type="ARBA" id="ARBA00023004"/>
    </source>
</evidence>
<sequence>MAFLYGFLFGAYKVFPFNQLMAAKHYVETKFGSFESVDGGNVTSVEVQNTFLQRLLLKKVQLGQNIGSGGGIFISGDVLFVVTNKGQVFVFNMDTQTAIESGTIPRAPMNFDAFIASGHPYQNDFRMPWFRVNGVHAESGGSGNHTLFISHNGYIQENDCITHNVSRLDINVSGSTASSTSGWETIFTATPCIEPVPENWLAATPYSGHISGGEITTFDENTLLVTVGDYNRHGLNNAEMWAMDDSNPYGKYILMDKETGEWSVFARGTRNPSGLHIDGTGTIWSVENGPMAGDEMNIVERNENYGWPMVSNGLWYDLDYDFPGGVPRGQHSGYISPVFSWIPAVAPSGIIRMESTKFELWQGDLLVTTMRDQSIRRIRLDDAQNVDYDERIELGHRIRDIATLPDDTLVLFTDDGYLIFIDDGGVIHEEMGAAENERIARLEGFGNLITGTQEATESDTNNITAKAIFDYHCAVCHGSGTNAIGPHLDDIYGRQIGSLENFNYSETLRSDSRTWAPPLMRTFLTNPDSEFAGTTMPKANLKSAEADSLIRYLENL</sequence>
<dbReference type="InterPro" id="IPR009056">
    <property type="entry name" value="Cyt_c-like_dom"/>
</dbReference>
<proteinExistence type="predicted"/>
<evidence type="ECO:0000256" key="1">
    <source>
        <dbReference type="ARBA" id="ARBA00022448"/>
    </source>
</evidence>
<dbReference type="Gene3D" id="1.10.760.10">
    <property type="entry name" value="Cytochrome c-like domain"/>
    <property type="match status" value="1"/>
</dbReference>
<dbReference type="Proteomes" id="UP000245533">
    <property type="component" value="Unassembled WGS sequence"/>
</dbReference>
<evidence type="ECO:0000256" key="3">
    <source>
        <dbReference type="ARBA" id="ARBA00022723"/>
    </source>
</evidence>
<keyword evidence="5 6" id="KW-0408">Iron</keyword>
<evidence type="ECO:0000256" key="2">
    <source>
        <dbReference type="ARBA" id="ARBA00022617"/>
    </source>
</evidence>
<feature type="domain" description="Cytochrome c" evidence="7">
    <location>
        <begin position="460"/>
        <end position="556"/>
    </location>
</feature>
<dbReference type="InterPro" id="IPR002327">
    <property type="entry name" value="Cyt_c_1A/1B"/>
</dbReference>
<evidence type="ECO:0000256" key="6">
    <source>
        <dbReference type="PROSITE-ProRule" id="PRU00433"/>
    </source>
</evidence>
<dbReference type="Gene3D" id="2.120.10.30">
    <property type="entry name" value="TolB, C-terminal domain"/>
    <property type="match status" value="1"/>
</dbReference>
<evidence type="ECO:0000313" key="8">
    <source>
        <dbReference type="EMBL" id="PWN07790.1"/>
    </source>
</evidence>
<keyword evidence="3 6" id="KW-0479">Metal-binding</keyword>
<dbReference type="GO" id="GO:0009055">
    <property type="term" value="F:electron transfer activity"/>
    <property type="evidence" value="ECO:0007669"/>
    <property type="project" value="InterPro"/>
</dbReference>
<dbReference type="InterPro" id="IPR036909">
    <property type="entry name" value="Cyt_c-like_dom_sf"/>
</dbReference>
<reference evidence="8 9" key="1">
    <citation type="submission" date="2018-05" db="EMBL/GenBank/DDBJ databases">
        <title>Rhodohalobacter halophilus gen. nov., sp. nov., a moderately halophilic member of the family Balneolaceae.</title>
        <authorList>
            <person name="Liu Z.-W."/>
        </authorList>
    </citation>
    <scope>NUCLEOTIDE SEQUENCE [LARGE SCALE GENOMIC DNA]</scope>
    <source>
        <strain evidence="8 9">8A47</strain>
    </source>
</reference>
<dbReference type="RefSeq" id="WP_109644277.1">
    <property type="nucleotide sequence ID" value="NZ_QGGB01000002.1"/>
</dbReference>
<name>A0A316TTN0_9BACT</name>
<protein>
    <recommendedName>
        <fullName evidence="7">Cytochrome c domain-containing protein</fullName>
    </recommendedName>
</protein>
<dbReference type="PROSITE" id="PS51007">
    <property type="entry name" value="CYTC"/>
    <property type="match status" value="1"/>
</dbReference>
<gene>
    <name evidence="8" type="ORF">DDZ15_01900</name>
</gene>
<dbReference type="EMBL" id="QGGB01000002">
    <property type="protein sequence ID" value="PWN07790.1"/>
    <property type="molecule type" value="Genomic_DNA"/>
</dbReference>
<dbReference type="InterPro" id="IPR011042">
    <property type="entry name" value="6-blade_b-propeller_TolB-like"/>
</dbReference>
<organism evidence="8 9">
    <name type="scientific">Rhodohalobacter mucosus</name>
    <dbReference type="NCBI Taxonomy" id="2079485"/>
    <lineage>
        <taxon>Bacteria</taxon>
        <taxon>Pseudomonadati</taxon>
        <taxon>Balneolota</taxon>
        <taxon>Balneolia</taxon>
        <taxon>Balneolales</taxon>
        <taxon>Balneolaceae</taxon>
        <taxon>Rhodohalobacter</taxon>
    </lineage>
</organism>
<keyword evidence="9" id="KW-1185">Reference proteome</keyword>
<accession>A0A316TTN0</accession>
<keyword evidence="1" id="KW-0813">Transport</keyword>
<keyword evidence="4" id="KW-0249">Electron transport</keyword>
<dbReference type="GO" id="GO:0046872">
    <property type="term" value="F:metal ion binding"/>
    <property type="evidence" value="ECO:0007669"/>
    <property type="project" value="UniProtKB-KW"/>
</dbReference>
<dbReference type="Pfam" id="PF07995">
    <property type="entry name" value="GSDH"/>
    <property type="match status" value="1"/>
</dbReference>
<dbReference type="InterPro" id="IPR012938">
    <property type="entry name" value="Glc/Sorbosone_DH"/>
</dbReference>
<dbReference type="InterPro" id="IPR011041">
    <property type="entry name" value="Quinoprot_gluc/sorb_DH_b-prop"/>
</dbReference>
<dbReference type="PANTHER" id="PTHR11961">
    <property type="entry name" value="CYTOCHROME C"/>
    <property type="match status" value="1"/>
</dbReference>
<comment type="caution">
    <text evidence="8">The sequence shown here is derived from an EMBL/GenBank/DDBJ whole genome shotgun (WGS) entry which is preliminary data.</text>
</comment>
<dbReference type="GO" id="GO:0020037">
    <property type="term" value="F:heme binding"/>
    <property type="evidence" value="ECO:0007669"/>
    <property type="project" value="InterPro"/>
</dbReference>